<name>A0A1N6GAI8_9RHOB</name>
<accession>A0A1N6GAI8</accession>
<evidence type="ECO:0008006" key="3">
    <source>
        <dbReference type="Google" id="ProtNLM"/>
    </source>
</evidence>
<evidence type="ECO:0000313" key="2">
    <source>
        <dbReference type="Proteomes" id="UP000184932"/>
    </source>
</evidence>
<gene>
    <name evidence="1" type="ORF">SAMN05444002_2335</name>
</gene>
<dbReference type="EMBL" id="FSRL01000001">
    <property type="protein sequence ID" value="SIO04566.1"/>
    <property type="molecule type" value="Genomic_DNA"/>
</dbReference>
<keyword evidence="2" id="KW-1185">Reference proteome</keyword>
<proteinExistence type="predicted"/>
<reference evidence="2" key="1">
    <citation type="submission" date="2016-11" db="EMBL/GenBank/DDBJ databases">
        <authorList>
            <person name="Varghese N."/>
            <person name="Submissions S."/>
        </authorList>
    </citation>
    <scope>NUCLEOTIDE SEQUENCE [LARGE SCALE GENOMIC DNA]</scope>
    <source>
        <strain evidence="2">DSM 29440</strain>
    </source>
</reference>
<protein>
    <recommendedName>
        <fullName evidence="3">Transmembrane anchor protein</fullName>
    </recommendedName>
</protein>
<dbReference type="STRING" id="1217970.SAMN05444002_2335"/>
<sequence length="147" mass="16036">MVWPIAPASDHGPELPQVIADHVEMVETHGHSHGLEEDVAGPRWARSGSSSMRRPKQAAMWKLVMTEGRTAQYLMTVEGGRVTFDLHGHGSGKSIIYEKGRGSNGAEGEIIAAFDGEHGWFWRNRDNADATVTAQVRGDDSEVKDAS</sequence>
<dbReference type="RefSeq" id="WP_245794446.1">
    <property type="nucleotide sequence ID" value="NZ_FSRL01000001.1"/>
</dbReference>
<dbReference type="Proteomes" id="UP000184932">
    <property type="component" value="Unassembled WGS sequence"/>
</dbReference>
<organism evidence="1 2">
    <name type="scientific">Vannielia litorea</name>
    <dbReference type="NCBI Taxonomy" id="1217970"/>
    <lineage>
        <taxon>Bacteria</taxon>
        <taxon>Pseudomonadati</taxon>
        <taxon>Pseudomonadota</taxon>
        <taxon>Alphaproteobacteria</taxon>
        <taxon>Rhodobacterales</taxon>
        <taxon>Paracoccaceae</taxon>
        <taxon>Vannielia</taxon>
    </lineage>
</organism>
<dbReference type="AlphaFoldDB" id="A0A1N6GAI8"/>
<evidence type="ECO:0000313" key="1">
    <source>
        <dbReference type="EMBL" id="SIO04566.1"/>
    </source>
</evidence>